<feature type="coiled-coil region" evidence="2">
    <location>
        <begin position="463"/>
        <end position="511"/>
    </location>
</feature>
<dbReference type="InterPro" id="IPR011990">
    <property type="entry name" value="TPR-like_helical_dom_sf"/>
</dbReference>
<sequence>MKLIFFKLILLIFPIILSSQNDKKLDSLLTAFDNQPEGIEKVKTSQKLYHAFKHKKPEEAFKHAKLGLALSKKINYKTGEGLGYLNLAYYYRFVPDLDSTRYYFKKSAKTLSDFDDKKNLWFALNEYAIFETIQGDFKTALKLADDGLKVATALKHGPHMVDNIQRKSTIYMDTGDFKLAMEEALNASRVLDTIKPENKVGKAIALGDIGRIEMLRGNYEEALHPLTESLEAFKKLNNVFWIATMYIELGNLYWYMDNLDKSLECYEASLVLSKKMNRDDFIASNLSNMAGIFSKRGNHKKALELLLETHEITKRIGSNNNLIISFNEIGDASYRSGDFNRAIHNHSEAIRLADSMGLIDLLEDGYRNRSKAYEKIGNLKGALDDQRQYQIFHDSIYNQNIAKQIDELKTQYETEKKEQQILLQKNEIDLLKQKGEIDNLYKILFGIGFLLSLIAFYAVRQKLKRSKIEREKLDLELDFKKKELTTHALHLAKKNEVLESLKQQAKAFKSSENSTKGFNQLIRTINFDLKDDNNWENFSKYFEEVHKDFNSNVKQQFPAVTPNELRLMALLKMNLSSKEIANILNISQEGIKKARYRLRKKLGITTEDSLQDLVLNL</sequence>
<feature type="coiled-coil region" evidence="2">
    <location>
        <begin position="398"/>
        <end position="434"/>
    </location>
</feature>
<dbReference type="SMART" id="SM00028">
    <property type="entry name" value="TPR"/>
    <property type="match status" value="4"/>
</dbReference>
<evidence type="ECO:0000313" key="5">
    <source>
        <dbReference type="EMBL" id="MCF7560235.1"/>
    </source>
</evidence>
<dbReference type="PROSITE" id="PS50005">
    <property type="entry name" value="TPR"/>
    <property type="match status" value="1"/>
</dbReference>
<dbReference type="Gene3D" id="1.10.10.10">
    <property type="entry name" value="Winged helix-like DNA-binding domain superfamily/Winged helix DNA-binding domain"/>
    <property type="match status" value="1"/>
</dbReference>
<feature type="repeat" description="TPR" evidence="1">
    <location>
        <begin position="243"/>
        <end position="276"/>
    </location>
</feature>
<protein>
    <submittedName>
        <fullName evidence="5">Tetratricopeptide repeat protein</fullName>
    </submittedName>
</protein>
<evidence type="ECO:0000313" key="6">
    <source>
        <dbReference type="Proteomes" id="UP001200022"/>
    </source>
</evidence>
<keyword evidence="3" id="KW-0472">Membrane</keyword>
<keyword evidence="3" id="KW-1133">Transmembrane helix</keyword>
<dbReference type="InterPro" id="IPR016032">
    <property type="entry name" value="Sig_transdc_resp-reg_C-effctor"/>
</dbReference>
<dbReference type="InterPro" id="IPR036388">
    <property type="entry name" value="WH-like_DNA-bd_sf"/>
</dbReference>
<accession>A0ABS9IHW7</accession>
<evidence type="ECO:0000256" key="3">
    <source>
        <dbReference type="SAM" id="Phobius"/>
    </source>
</evidence>
<dbReference type="PANTHER" id="PTHR10098">
    <property type="entry name" value="RAPSYN-RELATED"/>
    <property type="match status" value="1"/>
</dbReference>
<dbReference type="Pfam" id="PF13424">
    <property type="entry name" value="TPR_12"/>
    <property type="match status" value="1"/>
</dbReference>
<evidence type="ECO:0000259" key="4">
    <source>
        <dbReference type="SMART" id="SM00421"/>
    </source>
</evidence>
<keyword evidence="3" id="KW-0812">Transmembrane</keyword>
<reference evidence="5 6" key="1">
    <citation type="submission" date="2022-01" db="EMBL/GenBank/DDBJ databases">
        <title>Draft genome sequence of Sabulilitoribacter multivorans KCTC 32326.</title>
        <authorList>
            <person name="Oh J.-S."/>
        </authorList>
    </citation>
    <scope>NUCLEOTIDE SEQUENCE [LARGE SCALE GENOMIC DNA]</scope>
    <source>
        <strain evidence="5 6">M-M16</strain>
    </source>
</reference>
<keyword evidence="6" id="KW-1185">Reference proteome</keyword>
<dbReference type="SUPFAM" id="SSF48452">
    <property type="entry name" value="TPR-like"/>
    <property type="match status" value="2"/>
</dbReference>
<dbReference type="SUPFAM" id="SSF46894">
    <property type="entry name" value="C-terminal effector domain of the bipartite response regulators"/>
    <property type="match status" value="1"/>
</dbReference>
<keyword evidence="2" id="KW-0175">Coiled coil</keyword>
<feature type="domain" description="HTH luxR-type" evidence="4">
    <location>
        <begin position="557"/>
        <end position="614"/>
    </location>
</feature>
<comment type="caution">
    <text evidence="5">The sequence shown here is derived from an EMBL/GenBank/DDBJ whole genome shotgun (WGS) entry which is preliminary data.</text>
</comment>
<dbReference type="EMBL" id="JAKKDV010000002">
    <property type="protein sequence ID" value="MCF7560235.1"/>
    <property type="molecule type" value="Genomic_DNA"/>
</dbReference>
<keyword evidence="1" id="KW-0802">TPR repeat</keyword>
<dbReference type="SMART" id="SM00421">
    <property type="entry name" value="HTH_LUXR"/>
    <property type="match status" value="1"/>
</dbReference>
<dbReference type="Proteomes" id="UP001200022">
    <property type="component" value="Unassembled WGS sequence"/>
</dbReference>
<gene>
    <name evidence="5" type="ORF">L3X39_06250</name>
</gene>
<dbReference type="InterPro" id="IPR000792">
    <property type="entry name" value="Tscrpt_reg_LuxR_C"/>
</dbReference>
<evidence type="ECO:0000256" key="1">
    <source>
        <dbReference type="PROSITE-ProRule" id="PRU00339"/>
    </source>
</evidence>
<evidence type="ECO:0000256" key="2">
    <source>
        <dbReference type="SAM" id="Coils"/>
    </source>
</evidence>
<dbReference type="PANTHER" id="PTHR10098:SF112">
    <property type="entry name" value="SLR0380 PROTEIN"/>
    <property type="match status" value="1"/>
</dbReference>
<dbReference type="Gene3D" id="1.25.40.10">
    <property type="entry name" value="Tetratricopeptide repeat domain"/>
    <property type="match status" value="3"/>
</dbReference>
<name>A0ABS9IHW7_9FLAO</name>
<dbReference type="RefSeq" id="WP_237230918.1">
    <property type="nucleotide sequence ID" value="NZ_JAKKDV010000002.1"/>
</dbReference>
<organism evidence="5 6">
    <name type="scientific">Flaviramulus multivorans</name>
    <dbReference type="NCBI Taxonomy" id="1304750"/>
    <lineage>
        <taxon>Bacteria</taxon>
        <taxon>Pseudomonadati</taxon>
        <taxon>Bacteroidota</taxon>
        <taxon>Flavobacteriia</taxon>
        <taxon>Flavobacteriales</taxon>
        <taxon>Flavobacteriaceae</taxon>
        <taxon>Flaviramulus</taxon>
    </lineage>
</organism>
<proteinExistence type="predicted"/>
<feature type="transmembrane region" description="Helical" evidence="3">
    <location>
        <begin position="440"/>
        <end position="459"/>
    </location>
</feature>
<dbReference type="InterPro" id="IPR019734">
    <property type="entry name" value="TPR_rpt"/>
</dbReference>